<dbReference type="EMBL" id="CP046052">
    <property type="protein sequence ID" value="QGM45207.1"/>
    <property type="molecule type" value="Genomic_DNA"/>
</dbReference>
<dbReference type="PANTHER" id="PTHR20883">
    <property type="entry name" value="PHYTANOYL-COA DIOXYGENASE DOMAIN CONTAINING 1"/>
    <property type="match status" value="1"/>
</dbReference>
<sequence length="249" mass="27143">MGQHGKQLRHVQEFLNVGYSVLRGLFSEEDIDKLKTSRAEIEAKARDPNYTAPDPRIRFRFAPDDPTHLSLVDWPCLADPVLDSFRIDARLFDVLSPILGPDIVTARNAFFLKSPGASGTTIGFHQDAQWGNPSVHRNLARSYVQCGLAVDPHSRAAGGVQIIPRSHRAGFAITDKPVLGGDLHTSILDELGLKQADAIDLELAPGDVAIWSAYTVHGSGPNRSAHPRAFYVSGYMSSADCDEGERAFG</sequence>
<keyword evidence="3" id="KW-1185">Reference proteome</keyword>
<accession>A0A6B8KC17</accession>
<name>A0A6B8KC17_9HYPH</name>
<dbReference type="GO" id="GO:0016706">
    <property type="term" value="F:2-oxoglutarate-dependent dioxygenase activity"/>
    <property type="evidence" value="ECO:0007669"/>
    <property type="project" value="UniProtKB-ARBA"/>
</dbReference>
<dbReference type="OrthoDB" id="2553118at2"/>
<dbReference type="PANTHER" id="PTHR20883:SF48">
    <property type="entry name" value="ECTOINE DIOXYGENASE"/>
    <property type="match status" value="1"/>
</dbReference>
<dbReference type="KEGG" id="mhey:H2LOC_005590"/>
<comment type="cofactor">
    <cofactor evidence="1">
        <name>Fe(2+)</name>
        <dbReference type="ChEBI" id="CHEBI:29033"/>
    </cofactor>
</comment>
<dbReference type="RefSeq" id="WP_136495489.1">
    <property type="nucleotide sequence ID" value="NZ_CP046052.1"/>
</dbReference>
<proteinExistence type="predicted"/>
<reference evidence="2 3" key="1">
    <citation type="submission" date="2019-11" db="EMBL/GenBank/DDBJ databases">
        <title>The genome sequence of Methylocystis heyeri.</title>
        <authorList>
            <person name="Oshkin I.Y."/>
            <person name="Miroshnikov K."/>
            <person name="Dedysh S.N."/>
        </authorList>
    </citation>
    <scope>NUCLEOTIDE SEQUENCE [LARGE SCALE GENOMIC DNA]</scope>
    <source>
        <strain evidence="2 3">H2</strain>
    </source>
</reference>
<evidence type="ECO:0008006" key="4">
    <source>
        <dbReference type="Google" id="ProtNLM"/>
    </source>
</evidence>
<dbReference type="InterPro" id="IPR008775">
    <property type="entry name" value="Phytyl_CoA_dOase-like"/>
</dbReference>
<organism evidence="2 3">
    <name type="scientific">Methylocystis heyeri</name>
    <dbReference type="NCBI Taxonomy" id="391905"/>
    <lineage>
        <taxon>Bacteria</taxon>
        <taxon>Pseudomonadati</taxon>
        <taxon>Pseudomonadota</taxon>
        <taxon>Alphaproteobacteria</taxon>
        <taxon>Hyphomicrobiales</taxon>
        <taxon>Methylocystaceae</taxon>
        <taxon>Methylocystis</taxon>
    </lineage>
</organism>
<protein>
    <recommendedName>
        <fullName evidence="4">Phytanoyl-CoA dioxygenase family protein</fullName>
    </recommendedName>
</protein>
<gene>
    <name evidence="2" type="ORF">H2LOC_005590</name>
</gene>
<evidence type="ECO:0000313" key="2">
    <source>
        <dbReference type="EMBL" id="QGM45207.1"/>
    </source>
</evidence>
<dbReference type="SUPFAM" id="SSF51197">
    <property type="entry name" value="Clavaminate synthase-like"/>
    <property type="match status" value="1"/>
</dbReference>
<dbReference type="GO" id="GO:0005506">
    <property type="term" value="F:iron ion binding"/>
    <property type="evidence" value="ECO:0007669"/>
    <property type="project" value="UniProtKB-ARBA"/>
</dbReference>
<dbReference type="Gene3D" id="2.60.120.620">
    <property type="entry name" value="q2cbj1_9rhob like domain"/>
    <property type="match status" value="1"/>
</dbReference>
<evidence type="ECO:0000313" key="3">
    <source>
        <dbReference type="Proteomes" id="UP000309061"/>
    </source>
</evidence>
<dbReference type="Proteomes" id="UP000309061">
    <property type="component" value="Chromosome"/>
</dbReference>
<dbReference type="AlphaFoldDB" id="A0A6B8KC17"/>
<dbReference type="Pfam" id="PF05721">
    <property type="entry name" value="PhyH"/>
    <property type="match status" value="1"/>
</dbReference>
<evidence type="ECO:0000256" key="1">
    <source>
        <dbReference type="ARBA" id="ARBA00001954"/>
    </source>
</evidence>